<feature type="domain" description="Spore coat protein U/FanG" evidence="1">
    <location>
        <begin position="159"/>
        <end position="286"/>
    </location>
</feature>
<dbReference type="SMART" id="SM00972">
    <property type="entry name" value="SCPU"/>
    <property type="match status" value="1"/>
</dbReference>
<reference evidence="2 3" key="1">
    <citation type="submission" date="2019-03" db="EMBL/GenBank/DDBJ databases">
        <title>Genomic Encyclopedia of Type Strains, Phase IV (KMG-IV): sequencing the most valuable type-strain genomes for metagenomic binning, comparative biology and taxonomic classification.</title>
        <authorList>
            <person name="Goeker M."/>
        </authorList>
    </citation>
    <scope>NUCLEOTIDE SEQUENCE [LARGE SCALE GENOMIC DNA]</scope>
    <source>
        <strain evidence="2 3">DSM 25082</strain>
    </source>
</reference>
<keyword evidence="2" id="KW-0167">Capsid protein</keyword>
<dbReference type="Pfam" id="PF05229">
    <property type="entry name" value="SCPU"/>
    <property type="match status" value="1"/>
</dbReference>
<gene>
    <name evidence="2" type="ORF">DFR39_104174</name>
</gene>
<dbReference type="InterPro" id="IPR007893">
    <property type="entry name" value="Spore_coat_U/FanG"/>
</dbReference>
<comment type="caution">
    <text evidence="2">The sequence shown here is derived from an EMBL/GenBank/DDBJ whole genome shotgun (WGS) entry which is preliminary data.</text>
</comment>
<protein>
    <submittedName>
        <fullName evidence="2">Spore coat protein U-like protein</fullName>
    </submittedName>
</protein>
<accession>A0A4R6N378</accession>
<keyword evidence="2" id="KW-0946">Virion</keyword>
<sequence length="289" mass="31064">MSFGLVNPGGRAASTGIQYACAPDYSEARLTRYYLLCLYIGRGDQSAGQTGRRLGNYNGAYLRYDLFSDPAHSQLIGAPGSNPVYQLRLLVPPGAYQSARANVHGWVYPGQVVPATHLFMEHGHEGRLRWRYGIKGFPESADCSQGGIAGGSTSFASAGVWAAYDNSCWVSAADLDFGRGPPPLSPVLASTRVSLRCPVGTQWRIGLDKGLHHDGSQRRMAGAGGYLAYQLYQDEARSKPWGNDAASMLSGSSDASGSIRHLTVYGRVPAQPSARVGSYQDSVVLTLYY</sequence>
<dbReference type="PANTHER" id="PTHR37089">
    <property type="entry name" value="PROTEIN U-RELATED"/>
    <property type="match status" value="1"/>
</dbReference>
<name>A0A4R6N378_9BURK</name>
<dbReference type="InterPro" id="IPR053167">
    <property type="entry name" value="Spore_coat_component"/>
</dbReference>
<dbReference type="AlphaFoldDB" id="A0A4R6N378"/>
<organism evidence="2 3">
    <name type="scientific">Roseateles asaccharophilus</name>
    <dbReference type="NCBI Taxonomy" id="582607"/>
    <lineage>
        <taxon>Bacteria</taxon>
        <taxon>Pseudomonadati</taxon>
        <taxon>Pseudomonadota</taxon>
        <taxon>Betaproteobacteria</taxon>
        <taxon>Burkholderiales</taxon>
        <taxon>Sphaerotilaceae</taxon>
        <taxon>Roseateles</taxon>
    </lineage>
</organism>
<dbReference type="Proteomes" id="UP000295357">
    <property type="component" value="Unassembled WGS sequence"/>
</dbReference>
<proteinExistence type="predicted"/>
<evidence type="ECO:0000313" key="2">
    <source>
        <dbReference type="EMBL" id="TDP09613.1"/>
    </source>
</evidence>
<evidence type="ECO:0000259" key="1">
    <source>
        <dbReference type="Pfam" id="PF05229"/>
    </source>
</evidence>
<dbReference type="EMBL" id="SNXE01000004">
    <property type="protein sequence ID" value="TDP09613.1"/>
    <property type="molecule type" value="Genomic_DNA"/>
</dbReference>
<evidence type="ECO:0000313" key="3">
    <source>
        <dbReference type="Proteomes" id="UP000295357"/>
    </source>
</evidence>
<keyword evidence="3" id="KW-1185">Reference proteome</keyword>